<evidence type="ECO:0000256" key="3">
    <source>
        <dbReference type="ARBA" id="ARBA00022692"/>
    </source>
</evidence>
<organism evidence="14 15">
    <name type="scientific">Tieghemostelium lacteum</name>
    <name type="common">Slime mold</name>
    <name type="synonym">Dictyostelium lacteum</name>
    <dbReference type="NCBI Taxonomy" id="361077"/>
    <lineage>
        <taxon>Eukaryota</taxon>
        <taxon>Amoebozoa</taxon>
        <taxon>Evosea</taxon>
        <taxon>Eumycetozoa</taxon>
        <taxon>Dictyostelia</taxon>
        <taxon>Dictyosteliales</taxon>
        <taxon>Raperosteliaceae</taxon>
        <taxon>Tieghemostelium</taxon>
    </lineage>
</organism>
<dbReference type="NCBIfam" id="TIGR01416">
    <property type="entry name" value="Rieske_proteo"/>
    <property type="match status" value="1"/>
</dbReference>
<keyword evidence="11" id="KW-0249">Electron transport</keyword>
<accession>A0A152AA71</accession>
<dbReference type="InterPro" id="IPR005805">
    <property type="entry name" value="Rieske_Fe-S_prot_C"/>
</dbReference>
<comment type="catalytic activity">
    <reaction evidence="11">
        <text>a quinol + 2 Fe(III)-[cytochrome c](out) = a quinone + 2 Fe(II)-[cytochrome c](out) + 2 H(+)(out)</text>
        <dbReference type="Rhea" id="RHEA:11484"/>
        <dbReference type="Rhea" id="RHEA-COMP:10350"/>
        <dbReference type="Rhea" id="RHEA-COMP:14399"/>
        <dbReference type="ChEBI" id="CHEBI:15378"/>
        <dbReference type="ChEBI" id="CHEBI:24646"/>
        <dbReference type="ChEBI" id="CHEBI:29033"/>
        <dbReference type="ChEBI" id="CHEBI:29034"/>
        <dbReference type="ChEBI" id="CHEBI:132124"/>
        <dbReference type="EC" id="7.1.1.8"/>
    </reaction>
</comment>
<dbReference type="PANTHER" id="PTHR10134">
    <property type="entry name" value="CYTOCHROME B-C1 COMPLEX SUBUNIT RIESKE, MITOCHONDRIAL"/>
    <property type="match status" value="1"/>
</dbReference>
<protein>
    <recommendedName>
        <fullName evidence="11">Cytochrome b-c1 complex subunit Rieske, mitochondrial</fullName>
        <ecNumber evidence="11">7.1.1.8</ecNumber>
    </recommendedName>
</protein>
<comment type="caution">
    <text evidence="14">The sequence shown here is derived from an EMBL/GenBank/DDBJ whole genome shotgun (WGS) entry which is preliminary data.</text>
</comment>
<dbReference type="PRINTS" id="PR00162">
    <property type="entry name" value="RIESKE"/>
</dbReference>
<dbReference type="InterPro" id="IPR014349">
    <property type="entry name" value="Rieske_Fe-S_prot"/>
</dbReference>
<evidence type="ECO:0000256" key="5">
    <source>
        <dbReference type="ARBA" id="ARBA00022723"/>
    </source>
</evidence>
<dbReference type="InterPro" id="IPR036922">
    <property type="entry name" value="Rieske_2Fe-2S_sf"/>
</dbReference>
<dbReference type="SUPFAM" id="SSF50022">
    <property type="entry name" value="ISP domain"/>
    <property type="match status" value="1"/>
</dbReference>
<keyword evidence="11" id="KW-0813">Transport</keyword>
<dbReference type="PROSITE" id="PS51296">
    <property type="entry name" value="RIESKE"/>
    <property type="match status" value="1"/>
</dbReference>
<dbReference type="Proteomes" id="UP000076078">
    <property type="component" value="Unassembled WGS sequence"/>
</dbReference>
<evidence type="ECO:0000256" key="9">
    <source>
        <dbReference type="ARBA" id="ARBA00023136"/>
    </source>
</evidence>
<proteinExistence type="inferred from homology"/>
<evidence type="ECO:0000313" key="15">
    <source>
        <dbReference type="Proteomes" id="UP000076078"/>
    </source>
</evidence>
<comment type="similarity">
    <text evidence="2">Belongs to the Rieske iron-sulfur protein family.</text>
</comment>
<dbReference type="FunFam" id="2.102.10.10:FF:000001">
    <property type="entry name" value="Cytochrome b-c1 complex subunit Rieske, mitochondrial"/>
    <property type="match status" value="1"/>
</dbReference>
<evidence type="ECO:0000256" key="10">
    <source>
        <dbReference type="ARBA" id="ARBA00023157"/>
    </source>
</evidence>
<evidence type="ECO:0000256" key="4">
    <source>
        <dbReference type="ARBA" id="ARBA00022714"/>
    </source>
</evidence>
<dbReference type="Pfam" id="PF00355">
    <property type="entry name" value="Rieske"/>
    <property type="match status" value="1"/>
</dbReference>
<keyword evidence="3" id="KW-0812">Transmembrane</keyword>
<sequence length="220" mass="23862">MFLTKISPKTFNTNSIINTIRSYSSYNSVNNTTSFPTSHFEKYKLPNNEFEKENRGFSYLVVGGSAAGLAAMAKNTVVSALSTMSPGQDVLALSSVEVDLSDIPEGAAVTVKWRGKPLFIRHRSSEDIEVAQAVDLSTLPDPQADNQRVKVPQWVILVGVCTHLGCIPISGGGDYGGWYCPCHGSHYDNAGRIRKGPAPLNLLVPPYKFLADTKILVGDE</sequence>
<keyword evidence="9" id="KW-0472">Membrane</keyword>
<dbReference type="GO" id="GO:0005743">
    <property type="term" value="C:mitochondrial inner membrane"/>
    <property type="evidence" value="ECO:0007669"/>
    <property type="project" value="UniProtKB-SubCell"/>
</dbReference>
<evidence type="ECO:0000256" key="8">
    <source>
        <dbReference type="ARBA" id="ARBA00023014"/>
    </source>
</evidence>
<dbReference type="InParanoid" id="A0A152AA71"/>
<keyword evidence="7" id="KW-0408">Iron</keyword>
<dbReference type="AlphaFoldDB" id="A0A152AA71"/>
<dbReference type="OrthoDB" id="1637982at2759"/>
<evidence type="ECO:0000256" key="6">
    <source>
        <dbReference type="ARBA" id="ARBA00022989"/>
    </source>
</evidence>
<dbReference type="EMBL" id="LODT01000001">
    <property type="protein sequence ID" value="KYR03118.1"/>
    <property type="molecule type" value="Genomic_DNA"/>
</dbReference>
<dbReference type="CDD" id="cd03470">
    <property type="entry name" value="Rieske_cytochrome_bc1"/>
    <property type="match status" value="1"/>
</dbReference>
<dbReference type="GO" id="GO:0008121">
    <property type="term" value="F:quinol-cytochrome-c reductase activity"/>
    <property type="evidence" value="ECO:0007669"/>
    <property type="project" value="UniProtKB-EC"/>
</dbReference>
<evidence type="ECO:0000256" key="7">
    <source>
        <dbReference type="ARBA" id="ARBA00023004"/>
    </source>
</evidence>
<evidence type="ECO:0000256" key="2">
    <source>
        <dbReference type="ARBA" id="ARBA00010651"/>
    </source>
</evidence>
<evidence type="ECO:0000256" key="12">
    <source>
        <dbReference type="RuleBase" id="RU004495"/>
    </source>
</evidence>
<comment type="cofactor">
    <cofactor evidence="11">
        <name>[2Fe-2S] cluster</name>
        <dbReference type="ChEBI" id="CHEBI:190135"/>
    </cofactor>
    <text evidence="11">Binds 1 [2Fe-2S] cluster per subunit.</text>
</comment>
<dbReference type="InterPro" id="IPR004192">
    <property type="entry name" value="Rieske_TM"/>
</dbReference>
<evidence type="ECO:0000256" key="1">
    <source>
        <dbReference type="ARBA" id="ARBA00004167"/>
    </source>
</evidence>
<dbReference type="Pfam" id="PF02921">
    <property type="entry name" value="UCR_TM"/>
    <property type="match status" value="1"/>
</dbReference>
<gene>
    <name evidence="14" type="ORF">DLAC_00613</name>
</gene>
<dbReference type="Gene3D" id="2.102.10.10">
    <property type="entry name" value="Rieske [2Fe-2S] iron-sulphur domain"/>
    <property type="match status" value="1"/>
</dbReference>
<keyword evidence="5" id="KW-0479">Metal-binding</keyword>
<dbReference type="InterPro" id="IPR037008">
    <property type="entry name" value="bc1_Rieske_TM_sf"/>
</dbReference>
<keyword evidence="6" id="KW-1133">Transmembrane helix</keyword>
<keyword evidence="12" id="KW-0679">Respiratory chain</keyword>
<dbReference type="STRING" id="361077.A0A152AA71"/>
<dbReference type="InterPro" id="IPR017941">
    <property type="entry name" value="Rieske_2Fe-2S"/>
</dbReference>
<evidence type="ECO:0000313" key="14">
    <source>
        <dbReference type="EMBL" id="KYR03118.1"/>
    </source>
</evidence>
<dbReference type="OMA" id="KRTWLIA"/>
<keyword evidence="4" id="KW-0001">2Fe-2S</keyword>
<comment type="subcellular location">
    <subcellularLocation>
        <location evidence="1">Membrane</location>
        <topology evidence="1">Single-pass membrane protein</topology>
    </subcellularLocation>
    <subcellularLocation>
        <location evidence="12">Mitochondrion inner membrane</location>
    </subcellularLocation>
</comment>
<dbReference type="SUPFAM" id="SSF81502">
    <property type="entry name" value="ISP transmembrane anchor"/>
    <property type="match status" value="1"/>
</dbReference>
<comment type="miscellaneous">
    <text evidence="11">The Rieske protein is a high potential 2Fe-2S protein.</text>
</comment>
<dbReference type="GO" id="GO:0051537">
    <property type="term" value="F:2 iron, 2 sulfur cluster binding"/>
    <property type="evidence" value="ECO:0007669"/>
    <property type="project" value="UniProtKB-KW"/>
</dbReference>
<keyword evidence="8" id="KW-0411">Iron-sulfur</keyword>
<evidence type="ECO:0000256" key="11">
    <source>
        <dbReference type="RuleBase" id="RU004494"/>
    </source>
</evidence>
<dbReference type="InterPro" id="IPR006317">
    <property type="entry name" value="Ubiquinol_cyt_c_Rdtase_Fe-S-su"/>
</dbReference>
<keyword evidence="10" id="KW-1015">Disulfide bond</keyword>
<evidence type="ECO:0000259" key="13">
    <source>
        <dbReference type="PROSITE" id="PS51296"/>
    </source>
</evidence>
<reference evidence="14 15" key="1">
    <citation type="submission" date="2015-12" db="EMBL/GenBank/DDBJ databases">
        <title>Dictyostelia acquired genes for synthesis and detection of signals that induce cell-type specialization by lateral gene transfer from prokaryotes.</title>
        <authorList>
            <person name="Gloeckner G."/>
            <person name="Schaap P."/>
        </authorList>
    </citation>
    <scope>NUCLEOTIDE SEQUENCE [LARGE SCALE GENOMIC DNA]</scope>
    <source>
        <strain evidence="14 15">TK</strain>
    </source>
</reference>
<name>A0A152AA71_TIELA</name>
<feature type="domain" description="Rieske" evidence="13">
    <location>
        <begin position="128"/>
        <end position="216"/>
    </location>
</feature>
<keyword evidence="15" id="KW-1185">Reference proteome</keyword>
<dbReference type="GO" id="GO:0046872">
    <property type="term" value="F:metal ion binding"/>
    <property type="evidence" value="ECO:0007669"/>
    <property type="project" value="UniProtKB-KW"/>
</dbReference>
<keyword evidence="12" id="KW-0496">Mitochondrion</keyword>
<dbReference type="Gene3D" id="1.20.5.270">
    <property type="entry name" value="Ubiquinol cytochrome reductase, transmembrane domain"/>
    <property type="match status" value="1"/>
</dbReference>
<dbReference type="EC" id="7.1.1.8" evidence="11"/>
<dbReference type="FunCoup" id="A0A152AA71">
    <property type="interactions" value="421"/>
</dbReference>